<name>A0A3M2L2B6_9NOCA</name>
<accession>A0A3M2L2B6</accession>
<sequence length="69" mass="7440">MSASHEELIRLAESVPDDQVPAATEVLRQLMGKAGRRTFRSAGVAAAEPDLAEHAKEIVRDELDRGAAE</sequence>
<organism evidence="1 2">
    <name type="scientific">Nocardia stercoris</name>
    <dbReference type="NCBI Taxonomy" id="2483361"/>
    <lineage>
        <taxon>Bacteria</taxon>
        <taxon>Bacillati</taxon>
        <taxon>Actinomycetota</taxon>
        <taxon>Actinomycetes</taxon>
        <taxon>Mycobacteriales</taxon>
        <taxon>Nocardiaceae</taxon>
        <taxon>Nocardia</taxon>
    </lineage>
</organism>
<dbReference type="AlphaFoldDB" id="A0A3M2L2B6"/>
<evidence type="ECO:0000313" key="1">
    <source>
        <dbReference type="EMBL" id="RMI30870.1"/>
    </source>
</evidence>
<proteinExistence type="predicted"/>
<gene>
    <name evidence="1" type="ORF">EBN03_19695</name>
</gene>
<reference evidence="1 2" key="1">
    <citation type="submission" date="2018-10" db="EMBL/GenBank/DDBJ databases">
        <title>Isolation from cow dung.</title>
        <authorList>
            <person name="Ling L."/>
        </authorList>
    </citation>
    <scope>NUCLEOTIDE SEQUENCE [LARGE SCALE GENOMIC DNA]</scope>
    <source>
        <strain evidence="1 2">NEAU-LL90</strain>
    </source>
</reference>
<dbReference type="OrthoDB" id="4560215at2"/>
<dbReference type="RefSeq" id="WP_122189536.1">
    <property type="nucleotide sequence ID" value="NZ_RFFH01000008.1"/>
</dbReference>
<dbReference type="EMBL" id="RFFH01000008">
    <property type="protein sequence ID" value="RMI30870.1"/>
    <property type="molecule type" value="Genomic_DNA"/>
</dbReference>
<comment type="caution">
    <text evidence="1">The sequence shown here is derived from an EMBL/GenBank/DDBJ whole genome shotgun (WGS) entry which is preliminary data.</text>
</comment>
<evidence type="ECO:0000313" key="2">
    <source>
        <dbReference type="Proteomes" id="UP000279275"/>
    </source>
</evidence>
<dbReference type="Proteomes" id="UP000279275">
    <property type="component" value="Unassembled WGS sequence"/>
</dbReference>
<keyword evidence="2" id="KW-1185">Reference proteome</keyword>
<protein>
    <submittedName>
        <fullName evidence="1">Uncharacterized protein</fullName>
    </submittedName>
</protein>